<dbReference type="UniPathway" id="UPA00251">
    <property type="reaction ID" value="UER00322"/>
</dbReference>
<evidence type="ECO:0000256" key="3">
    <source>
        <dbReference type="ARBA" id="ARBA00011738"/>
    </source>
</evidence>
<evidence type="ECO:0000256" key="1">
    <source>
        <dbReference type="ARBA" id="ARBA00005168"/>
    </source>
</evidence>
<dbReference type="Pfam" id="PF01218">
    <property type="entry name" value="Coprogen_oxidas"/>
    <property type="match status" value="1"/>
</dbReference>
<dbReference type="EMBL" id="MCFL01000039">
    <property type="protein sequence ID" value="ORZ33063.1"/>
    <property type="molecule type" value="Genomic_DNA"/>
</dbReference>
<dbReference type="Gene3D" id="3.40.1500.10">
    <property type="entry name" value="Coproporphyrinogen III oxidase, aerobic"/>
    <property type="match status" value="1"/>
</dbReference>
<comment type="pathway">
    <text evidence="1">Porphyrin-containing compound metabolism; protoporphyrin-IX biosynthesis; protoporphyrinogen-IX from coproporphyrinogen-III (O2 route): step 1/1.</text>
</comment>
<evidence type="ECO:0000256" key="6">
    <source>
        <dbReference type="ARBA" id="ARBA00023244"/>
    </source>
</evidence>
<comment type="caution">
    <text evidence="7">The sequence shown here is derived from an EMBL/GenBank/DDBJ whole genome shotgun (WGS) entry which is preliminary data.</text>
</comment>
<dbReference type="GO" id="GO:0004109">
    <property type="term" value="F:coproporphyrinogen oxidase activity"/>
    <property type="evidence" value="ECO:0007669"/>
    <property type="project" value="UniProtKB-EC"/>
</dbReference>
<name>A0A1Y2HHA0_9FUNG</name>
<keyword evidence="6" id="KW-0627">Porphyrin biosynthesis</keyword>
<dbReference type="PANTHER" id="PTHR10755">
    <property type="entry name" value="COPROPORPHYRINOGEN III OXIDASE, MITOCHONDRIAL"/>
    <property type="match status" value="1"/>
</dbReference>
<dbReference type="STRING" id="765915.A0A1Y2HHA0"/>
<evidence type="ECO:0000313" key="8">
    <source>
        <dbReference type="Proteomes" id="UP000193411"/>
    </source>
</evidence>
<dbReference type="GO" id="GO:0006782">
    <property type="term" value="P:protoporphyrinogen IX biosynthetic process"/>
    <property type="evidence" value="ECO:0007669"/>
    <property type="project" value="UniProtKB-UniPathway"/>
</dbReference>
<evidence type="ECO:0000256" key="4">
    <source>
        <dbReference type="ARBA" id="ARBA00012869"/>
    </source>
</evidence>
<comment type="similarity">
    <text evidence="2">Belongs to the aerobic coproporphyrinogen-III oxidase family.</text>
</comment>
<dbReference type="OrthoDB" id="15318at2759"/>
<reference evidence="7 8" key="1">
    <citation type="submission" date="2016-07" db="EMBL/GenBank/DDBJ databases">
        <title>Pervasive Adenine N6-methylation of Active Genes in Fungi.</title>
        <authorList>
            <consortium name="DOE Joint Genome Institute"/>
            <person name="Mondo S.J."/>
            <person name="Dannebaum R.O."/>
            <person name="Kuo R.C."/>
            <person name="Labutti K."/>
            <person name="Haridas S."/>
            <person name="Kuo A."/>
            <person name="Salamov A."/>
            <person name="Ahrendt S.R."/>
            <person name="Lipzen A."/>
            <person name="Sullivan W."/>
            <person name="Andreopoulos W.B."/>
            <person name="Clum A."/>
            <person name="Lindquist E."/>
            <person name="Daum C."/>
            <person name="Ramamoorthy G.K."/>
            <person name="Gryganskyi A."/>
            <person name="Culley D."/>
            <person name="Magnuson J.K."/>
            <person name="James T.Y."/>
            <person name="O'Malley M.A."/>
            <person name="Stajich J.E."/>
            <person name="Spatafora J.W."/>
            <person name="Visel A."/>
            <person name="Grigoriev I.V."/>
        </authorList>
    </citation>
    <scope>NUCLEOTIDE SEQUENCE [LARGE SCALE GENOMIC DNA]</scope>
    <source>
        <strain evidence="7 8">PL171</strain>
    </source>
</reference>
<evidence type="ECO:0000313" key="7">
    <source>
        <dbReference type="EMBL" id="ORZ33063.1"/>
    </source>
</evidence>
<dbReference type="NCBIfam" id="NF003727">
    <property type="entry name" value="PRK05330.1"/>
    <property type="match status" value="1"/>
</dbReference>
<dbReference type="AlphaFoldDB" id="A0A1Y2HHA0"/>
<evidence type="ECO:0000256" key="5">
    <source>
        <dbReference type="ARBA" id="ARBA00023002"/>
    </source>
</evidence>
<organism evidence="7 8">
    <name type="scientific">Catenaria anguillulae PL171</name>
    <dbReference type="NCBI Taxonomy" id="765915"/>
    <lineage>
        <taxon>Eukaryota</taxon>
        <taxon>Fungi</taxon>
        <taxon>Fungi incertae sedis</taxon>
        <taxon>Blastocladiomycota</taxon>
        <taxon>Blastocladiomycetes</taxon>
        <taxon>Blastocladiales</taxon>
        <taxon>Catenariaceae</taxon>
        <taxon>Catenaria</taxon>
    </lineage>
</organism>
<dbReference type="PANTHER" id="PTHR10755:SF0">
    <property type="entry name" value="OXYGEN-DEPENDENT COPROPORPHYRINOGEN-III OXIDASE, MITOCHONDRIAL"/>
    <property type="match status" value="1"/>
</dbReference>
<dbReference type="PROSITE" id="PS01021">
    <property type="entry name" value="COPROGEN_OXIDASE"/>
    <property type="match status" value="1"/>
</dbReference>
<keyword evidence="5" id="KW-0560">Oxidoreductase</keyword>
<dbReference type="GO" id="GO:0005737">
    <property type="term" value="C:cytoplasm"/>
    <property type="evidence" value="ECO:0007669"/>
    <property type="project" value="TreeGrafter"/>
</dbReference>
<evidence type="ECO:0000256" key="2">
    <source>
        <dbReference type="ARBA" id="ARBA00010644"/>
    </source>
</evidence>
<dbReference type="PIRSF" id="PIRSF000166">
    <property type="entry name" value="Coproporphyri_ox"/>
    <property type="match status" value="1"/>
</dbReference>
<comment type="subunit">
    <text evidence="3">Homodimer.</text>
</comment>
<protein>
    <recommendedName>
        <fullName evidence="4">coproporphyrinogen oxidase</fullName>
        <ecNumber evidence="4">1.3.3.3</ecNumber>
    </recommendedName>
</protein>
<sequence>MSERMAAYTRELQSEIVSALESIERAAGNPNPTPFFRDGWTRGDGHGGGQSCVLANGRVFEKAGVMVTKMDGMLSPAGVKQMRAQGRQWDLPEGTERVPFFAAGISIVIHPHNPHAPTAHMNYRYFEIKHPHTGEPVAWWFGGGADLTPMVVDDEDAMHFHAQLKNTCDRHLDVQHGGYPGLKKWCDEYFTLAHRGETRGVGGIFFDDFDFGSTYTKGMSKEDIFAFVRDAGRTFVPAYAPLVAKGYAKPYTHAEKEWQQLRRGRYVEFNLVYDRGTKFGLLTPGARIESILVSLPLTARWEYCHAPVPGSPEARTLDILKRPRDWMGVGVGVPLEEQELKVPEVKKVSISKSKSSA</sequence>
<dbReference type="InterPro" id="IPR001260">
    <property type="entry name" value="Coprogen_oxidase_aer"/>
</dbReference>
<keyword evidence="8" id="KW-1185">Reference proteome</keyword>
<dbReference type="EC" id="1.3.3.3" evidence="4"/>
<dbReference type="PRINTS" id="PR00073">
    <property type="entry name" value="COPRGNOXDASE"/>
</dbReference>
<dbReference type="InterPro" id="IPR018375">
    <property type="entry name" value="Coprogen_oxidase_CS"/>
</dbReference>
<dbReference type="Proteomes" id="UP000193411">
    <property type="component" value="Unassembled WGS sequence"/>
</dbReference>
<accession>A0A1Y2HHA0</accession>
<proteinExistence type="inferred from homology"/>
<dbReference type="InterPro" id="IPR036406">
    <property type="entry name" value="Coprogen_oxidase_aer_sf"/>
</dbReference>
<gene>
    <name evidence="7" type="ORF">BCR44DRAFT_1391500</name>
</gene>
<dbReference type="SUPFAM" id="SSF102886">
    <property type="entry name" value="Coproporphyrinogen III oxidase"/>
    <property type="match status" value="1"/>
</dbReference>